<dbReference type="PANTHER" id="PTHR43877">
    <property type="entry name" value="AMINOALKYLPHOSPHONATE N-ACETYLTRANSFERASE-RELATED-RELATED"/>
    <property type="match status" value="1"/>
</dbReference>
<dbReference type="InParanoid" id="A0A517SHL5"/>
<dbReference type="Proteomes" id="UP000315700">
    <property type="component" value="Chromosome"/>
</dbReference>
<gene>
    <name evidence="4" type="ORF">Pan44_36620</name>
</gene>
<evidence type="ECO:0000256" key="2">
    <source>
        <dbReference type="ARBA" id="ARBA00023315"/>
    </source>
</evidence>
<dbReference type="InterPro" id="IPR016181">
    <property type="entry name" value="Acyl_CoA_acyltransferase"/>
</dbReference>
<dbReference type="PROSITE" id="PS51186">
    <property type="entry name" value="GNAT"/>
    <property type="match status" value="1"/>
</dbReference>
<dbReference type="Pfam" id="PF13508">
    <property type="entry name" value="Acetyltransf_7"/>
    <property type="match status" value="1"/>
</dbReference>
<dbReference type="FunCoup" id="A0A517SHL5">
    <property type="interactions" value="11"/>
</dbReference>
<dbReference type="GO" id="GO:0016747">
    <property type="term" value="F:acyltransferase activity, transferring groups other than amino-acyl groups"/>
    <property type="evidence" value="ECO:0007669"/>
    <property type="project" value="InterPro"/>
</dbReference>
<dbReference type="KEGG" id="ccos:Pan44_36620"/>
<protein>
    <submittedName>
        <fullName evidence="4">Putative acyltransferase</fullName>
    </submittedName>
</protein>
<evidence type="ECO:0000259" key="3">
    <source>
        <dbReference type="PROSITE" id="PS51186"/>
    </source>
</evidence>
<keyword evidence="1 4" id="KW-0808">Transferase</keyword>
<keyword evidence="2 4" id="KW-0012">Acyltransferase</keyword>
<evidence type="ECO:0000313" key="4">
    <source>
        <dbReference type="EMBL" id="QDT55616.1"/>
    </source>
</evidence>
<dbReference type="SUPFAM" id="SSF55729">
    <property type="entry name" value="Acyl-CoA N-acyltransferases (Nat)"/>
    <property type="match status" value="1"/>
</dbReference>
<proteinExistence type="predicted"/>
<dbReference type="InterPro" id="IPR000182">
    <property type="entry name" value="GNAT_dom"/>
</dbReference>
<organism evidence="4 5">
    <name type="scientific">Caulifigura coniformis</name>
    <dbReference type="NCBI Taxonomy" id="2527983"/>
    <lineage>
        <taxon>Bacteria</taxon>
        <taxon>Pseudomonadati</taxon>
        <taxon>Planctomycetota</taxon>
        <taxon>Planctomycetia</taxon>
        <taxon>Planctomycetales</taxon>
        <taxon>Planctomycetaceae</taxon>
        <taxon>Caulifigura</taxon>
    </lineage>
</organism>
<dbReference type="EMBL" id="CP036271">
    <property type="protein sequence ID" value="QDT55616.1"/>
    <property type="molecule type" value="Genomic_DNA"/>
</dbReference>
<feature type="domain" description="N-acetyltransferase" evidence="3">
    <location>
        <begin position="36"/>
        <end position="185"/>
    </location>
</feature>
<evidence type="ECO:0000313" key="5">
    <source>
        <dbReference type="Proteomes" id="UP000315700"/>
    </source>
</evidence>
<evidence type="ECO:0000256" key="1">
    <source>
        <dbReference type="ARBA" id="ARBA00022679"/>
    </source>
</evidence>
<keyword evidence="5" id="KW-1185">Reference proteome</keyword>
<name>A0A517SHL5_9PLAN</name>
<dbReference type="AlphaFoldDB" id="A0A517SHL5"/>
<dbReference type="CDD" id="cd04301">
    <property type="entry name" value="NAT_SF"/>
    <property type="match status" value="1"/>
</dbReference>
<sequence>MILNLSKSVVSIRAGRETQQSQPNPSSMLNVACDAMKIRPYEPSDWRRLCEIHDPARRDELRAFGQPEAFVPLEQAAGNEGLFDSDLFVAEIDGGVEGFVGLKSDEVTWLYVSPARYREGIGRALLRHAIAASGPETRIEVLEGNAAALALYLSEGFVIRERAEGKLVGNESFTGAGFRMVHRKVAPGGEA</sequence>
<dbReference type="Gene3D" id="3.40.630.30">
    <property type="match status" value="1"/>
</dbReference>
<accession>A0A517SHL5</accession>
<reference evidence="4 5" key="1">
    <citation type="submission" date="2019-02" db="EMBL/GenBank/DDBJ databases">
        <title>Deep-cultivation of Planctomycetes and their phenomic and genomic characterization uncovers novel biology.</title>
        <authorList>
            <person name="Wiegand S."/>
            <person name="Jogler M."/>
            <person name="Boedeker C."/>
            <person name="Pinto D."/>
            <person name="Vollmers J."/>
            <person name="Rivas-Marin E."/>
            <person name="Kohn T."/>
            <person name="Peeters S.H."/>
            <person name="Heuer A."/>
            <person name="Rast P."/>
            <person name="Oberbeckmann S."/>
            <person name="Bunk B."/>
            <person name="Jeske O."/>
            <person name="Meyerdierks A."/>
            <person name="Storesund J.E."/>
            <person name="Kallscheuer N."/>
            <person name="Luecker S."/>
            <person name="Lage O.M."/>
            <person name="Pohl T."/>
            <person name="Merkel B.J."/>
            <person name="Hornburger P."/>
            <person name="Mueller R.-W."/>
            <person name="Bruemmer F."/>
            <person name="Labrenz M."/>
            <person name="Spormann A.M."/>
            <person name="Op den Camp H."/>
            <person name="Overmann J."/>
            <person name="Amann R."/>
            <person name="Jetten M.S.M."/>
            <person name="Mascher T."/>
            <person name="Medema M.H."/>
            <person name="Devos D.P."/>
            <person name="Kaster A.-K."/>
            <person name="Ovreas L."/>
            <person name="Rohde M."/>
            <person name="Galperin M.Y."/>
            <person name="Jogler C."/>
        </authorList>
    </citation>
    <scope>NUCLEOTIDE SEQUENCE [LARGE SCALE GENOMIC DNA]</scope>
    <source>
        <strain evidence="4 5">Pan44</strain>
    </source>
</reference>
<dbReference type="InterPro" id="IPR050832">
    <property type="entry name" value="Bact_Acetyltransf"/>
</dbReference>